<dbReference type="STRING" id="1300341.I595_999"/>
<protein>
    <submittedName>
        <fullName evidence="1">Uncharacterized protein</fullName>
    </submittedName>
</protein>
<comment type="caution">
    <text evidence="1">The sequence shown here is derived from an EMBL/GenBank/DDBJ whole genome shotgun (WGS) entry which is preliminary data.</text>
</comment>
<accession>A0A0P7AGK4</accession>
<dbReference type="EMBL" id="LDJX01000002">
    <property type="protein sequence ID" value="KPM32581.1"/>
    <property type="molecule type" value="Genomic_DNA"/>
</dbReference>
<gene>
    <name evidence="1" type="ORF">I595_999</name>
</gene>
<keyword evidence="2" id="KW-1185">Reference proteome</keyword>
<evidence type="ECO:0000313" key="2">
    <source>
        <dbReference type="Proteomes" id="UP000050280"/>
    </source>
</evidence>
<dbReference type="AlphaFoldDB" id="A0A0P7AGK4"/>
<proteinExistence type="predicted"/>
<organism evidence="1 2">
    <name type="scientific">Croceitalea dokdonensis DOKDO 023</name>
    <dbReference type="NCBI Taxonomy" id="1300341"/>
    <lineage>
        <taxon>Bacteria</taxon>
        <taxon>Pseudomonadati</taxon>
        <taxon>Bacteroidota</taxon>
        <taxon>Flavobacteriia</taxon>
        <taxon>Flavobacteriales</taxon>
        <taxon>Flavobacteriaceae</taxon>
        <taxon>Croceitalea</taxon>
    </lineage>
</organism>
<evidence type="ECO:0000313" key="1">
    <source>
        <dbReference type="EMBL" id="KPM32581.1"/>
    </source>
</evidence>
<name>A0A0P7AGK4_9FLAO</name>
<reference evidence="1 2" key="1">
    <citation type="submission" date="2015-09" db="EMBL/GenBank/DDBJ databases">
        <title>Genome sequence of the marine flavobacterium Croceitalea dokdonensis DOKDO 023 that contains proton- and sodium-pumping rhodopsins.</title>
        <authorList>
            <person name="Kwon S.-K."/>
            <person name="Lee H.K."/>
            <person name="Kwak M.-J."/>
            <person name="Kim J.F."/>
        </authorList>
    </citation>
    <scope>NUCLEOTIDE SEQUENCE [LARGE SCALE GENOMIC DNA]</scope>
    <source>
        <strain evidence="1 2">DOKDO 023</strain>
    </source>
</reference>
<dbReference type="Proteomes" id="UP000050280">
    <property type="component" value="Unassembled WGS sequence"/>
</dbReference>
<sequence>MHIGFNTGVEHLWNLMGQSWNALMQLNGFLEQFDTQV</sequence>